<accession>A0A7N0R809</accession>
<keyword evidence="7 10" id="KW-0472">Membrane</keyword>
<dbReference type="SMART" id="SM00184">
    <property type="entry name" value="RING"/>
    <property type="match status" value="1"/>
</dbReference>
<keyword evidence="13" id="KW-1185">Reference proteome</keyword>
<dbReference type="EnsemblPlants" id="Kaladp0001s0037.1.v1.1">
    <property type="protein sequence ID" value="Kaladp0001s0037.1.v1.1.CDS.1"/>
    <property type="gene ID" value="Kaladp0001s0037.v1.1"/>
</dbReference>
<evidence type="ECO:0000313" key="13">
    <source>
        <dbReference type="Proteomes" id="UP000594263"/>
    </source>
</evidence>
<dbReference type="OMA" id="VYDECAV"/>
<keyword evidence="4 9" id="KW-0863">Zinc-finger</keyword>
<evidence type="ECO:0000256" key="6">
    <source>
        <dbReference type="ARBA" id="ARBA00022989"/>
    </source>
</evidence>
<evidence type="ECO:0000256" key="7">
    <source>
        <dbReference type="ARBA" id="ARBA00023136"/>
    </source>
</evidence>
<dbReference type="PROSITE" id="PS50089">
    <property type="entry name" value="ZF_RING_2"/>
    <property type="match status" value="1"/>
</dbReference>
<protein>
    <recommendedName>
        <fullName evidence="11">RING-type domain-containing protein</fullName>
    </recommendedName>
</protein>
<dbReference type="GO" id="GO:0016020">
    <property type="term" value="C:membrane"/>
    <property type="evidence" value="ECO:0007669"/>
    <property type="project" value="UniProtKB-SubCell"/>
</dbReference>
<dbReference type="SMART" id="SM00744">
    <property type="entry name" value="RINGv"/>
    <property type="match status" value="1"/>
</dbReference>
<evidence type="ECO:0000256" key="5">
    <source>
        <dbReference type="ARBA" id="ARBA00022833"/>
    </source>
</evidence>
<evidence type="ECO:0000256" key="8">
    <source>
        <dbReference type="ARBA" id="ARBA00024209"/>
    </source>
</evidence>
<keyword evidence="2 10" id="KW-0812">Transmembrane</keyword>
<proteinExistence type="inferred from homology"/>
<evidence type="ECO:0000313" key="12">
    <source>
        <dbReference type="EnsemblPlants" id="Kaladp0001s0037.1.v1.1.CDS.1"/>
    </source>
</evidence>
<sequence>MLSVILALFLPCVGMSAVFLIYLFVLWYVARREINALARSVKPQTKLGLSESDLKKLPTVTGKDLVLGTDCAVCLDEIRDEDAATMVPGCNHGFHKECAEMWLMRSGECPLCRAKIQPPPQDLASSSENSPV</sequence>
<feature type="domain" description="RING-type" evidence="11">
    <location>
        <begin position="71"/>
        <end position="113"/>
    </location>
</feature>
<dbReference type="Proteomes" id="UP000594263">
    <property type="component" value="Unplaced"/>
</dbReference>
<dbReference type="Gramene" id="Kaladp0001s0037.1.v1.1">
    <property type="protein sequence ID" value="Kaladp0001s0037.1.v1.1.CDS.1"/>
    <property type="gene ID" value="Kaladp0001s0037.v1.1"/>
</dbReference>
<evidence type="ECO:0000256" key="3">
    <source>
        <dbReference type="ARBA" id="ARBA00022723"/>
    </source>
</evidence>
<keyword evidence="3" id="KW-0479">Metal-binding</keyword>
<evidence type="ECO:0000256" key="2">
    <source>
        <dbReference type="ARBA" id="ARBA00022692"/>
    </source>
</evidence>
<reference evidence="12" key="1">
    <citation type="submission" date="2021-01" db="UniProtKB">
        <authorList>
            <consortium name="EnsemblPlants"/>
        </authorList>
    </citation>
    <scope>IDENTIFICATION</scope>
</reference>
<dbReference type="GO" id="GO:0008270">
    <property type="term" value="F:zinc ion binding"/>
    <property type="evidence" value="ECO:0007669"/>
    <property type="project" value="UniProtKB-KW"/>
</dbReference>
<dbReference type="Gene3D" id="3.30.40.10">
    <property type="entry name" value="Zinc/RING finger domain, C3HC4 (zinc finger)"/>
    <property type="match status" value="1"/>
</dbReference>
<dbReference type="PANTHER" id="PTHR46539:SF2">
    <property type="entry name" value="RING-H2 FINGER PROTEIN ATL43"/>
    <property type="match status" value="1"/>
</dbReference>
<dbReference type="SUPFAM" id="SSF57850">
    <property type="entry name" value="RING/U-box"/>
    <property type="match status" value="1"/>
</dbReference>
<organism evidence="12 13">
    <name type="scientific">Kalanchoe fedtschenkoi</name>
    <name type="common">Lavender scallops</name>
    <name type="synonym">South American air plant</name>
    <dbReference type="NCBI Taxonomy" id="63787"/>
    <lineage>
        <taxon>Eukaryota</taxon>
        <taxon>Viridiplantae</taxon>
        <taxon>Streptophyta</taxon>
        <taxon>Embryophyta</taxon>
        <taxon>Tracheophyta</taxon>
        <taxon>Spermatophyta</taxon>
        <taxon>Magnoliopsida</taxon>
        <taxon>eudicotyledons</taxon>
        <taxon>Gunneridae</taxon>
        <taxon>Pentapetalae</taxon>
        <taxon>Saxifragales</taxon>
        <taxon>Crassulaceae</taxon>
        <taxon>Kalanchoe</taxon>
    </lineage>
</organism>
<comment type="subcellular location">
    <subcellularLocation>
        <location evidence="1">Membrane</location>
    </subcellularLocation>
</comment>
<comment type="similarity">
    <text evidence="8">Belongs to the RING-type zinc finger family. ATL subfamily.</text>
</comment>
<dbReference type="InterPro" id="IPR001841">
    <property type="entry name" value="Znf_RING"/>
</dbReference>
<keyword evidence="5" id="KW-0862">Zinc</keyword>
<evidence type="ECO:0000256" key="10">
    <source>
        <dbReference type="SAM" id="Phobius"/>
    </source>
</evidence>
<dbReference type="Pfam" id="PF13639">
    <property type="entry name" value="zf-RING_2"/>
    <property type="match status" value="1"/>
</dbReference>
<dbReference type="InterPro" id="IPR013083">
    <property type="entry name" value="Znf_RING/FYVE/PHD"/>
</dbReference>
<keyword evidence="6 10" id="KW-1133">Transmembrane helix</keyword>
<dbReference type="InterPro" id="IPR011016">
    <property type="entry name" value="Znf_RING-CH"/>
</dbReference>
<name>A0A7N0R809_KALFE</name>
<dbReference type="AlphaFoldDB" id="A0A7N0R809"/>
<evidence type="ECO:0000256" key="9">
    <source>
        <dbReference type="PROSITE-ProRule" id="PRU00175"/>
    </source>
</evidence>
<evidence type="ECO:0000256" key="4">
    <source>
        <dbReference type="ARBA" id="ARBA00022771"/>
    </source>
</evidence>
<feature type="transmembrane region" description="Helical" evidence="10">
    <location>
        <begin position="6"/>
        <end position="30"/>
    </location>
</feature>
<evidence type="ECO:0000256" key="1">
    <source>
        <dbReference type="ARBA" id="ARBA00004370"/>
    </source>
</evidence>
<dbReference type="PANTHER" id="PTHR46539">
    <property type="entry name" value="E3 UBIQUITIN-PROTEIN LIGASE ATL42"/>
    <property type="match status" value="1"/>
</dbReference>
<evidence type="ECO:0000259" key="11">
    <source>
        <dbReference type="PROSITE" id="PS50089"/>
    </source>
</evidence>